<name>A0A0C9VB78_SPHS4</name>
<dbReference type="EMBL" id="KN837198">
    <property type="protein sequence ID" value="KIJ34556.1"/>
    <property type="molecule type" value="Genomic_DNA"/>
</dbReference>
<protein>
    <recommendedName>
        <fullName evidence="3">F-box domain-containing protein</fullName>
    </recommendedName>
</protein>
<dbReference type="HOGENOM" id="CLU_011151_1_1_1"/>
<evidence type="ECO:0000313" key="1">
    <source>
        <dbReference type="EMBL" id="KIJ34556.1"/>
    </source>
</evidence>
<proteinExistence type="predicted"/>
<dbReference type="OrthoDB" id="3263050at2759"/>
<feature type="non-terminal residue" evidence="1">
    <location>
        <position position="1"/>
    </location>
</feature>
<accession>A0A0C9VB78</accession>
<gene>
    <name evidence="1" type="ORF">M422DRAFT_35064</name>
</gene>
<dbReference type="AlphaFoldDB" id="A0A0C9VB78"/>
<evidence type="ECO:0000313" key="2">
    <source>
        <dbReference type="Proteomes" id="UP000054279"/>
    </source>
</evidence>
<dbReference type="Proteomes" id="UP000054279">
    <property type="component" value="Unassembled WGS sequence"/>
</dbReference>
<reference evidence="1 2" key="1">
    <citation type="submission" date="2014-06" db="EMBL/GenBank/DDBJ databases">
        <title>Evolutionary Origins and Diversification of the Mycorrhizal Mutualists.</title>
        <authorList>
            <consortium name="DOE Joint Genome Institute"/>
            <consortium name="Mycorrhizal Genomics Consortium"/>
            <person name="Kohler A."/>
            <person name="Kuo A."/>
            <person name="Nagy L.G."/>
            <person name="Floudas D."/>
            <person name="Copeland A."/>
            <person name="Barry K.W."/>
            <person name="Cichocki N."/>
            <person name="Veneault-Fourrey C."/>
            <person name="LaButti K."/>
            <person name="Lindquist E.A."/>
            <person name="Lipzen A."/>
            <person name="Lundell T."/>
            <person name="Morin E."/>
            <person name="Murat C."/>
            <person name="Riley R."/>
            <person name="Ohm R."/>
            <person name="Sun H."/>
            <person name="Tunlid A."/>
            <person name="Henrissat B."/>
            <person name="Grigoriev I.V."/>
            <person name="Hibbett D.S."/>
            <person name="Martin F."/>
        </authorList>
    </citation>
    <scope>NUCLEOTIDE SEQUENCE [LARGE SCALE GENOMIC DNA]</scope>
    <source>
        <strain evidence="1 2">SS14</strain>
    </source>
</reference>
<sequence length="430" mass="48667">MATDLQSLPFEVLDQIGYFAATSVAEGPPTDVTALSQVCRLFYKCLSFEHNQGLYSSIFHYKFDTKAVRRRFGSDILSPPSSTEELRARFQTLKRLRSGVGQKALLRDGETQLEDLWRSVIMMLEFGHLSLLASDKFCKLTFIFSLEMDGKIDPAFNEIVRSYAVNALKYTLTPAHWTEFQHPCKIGTGLPIPYFNQRLTLTSPPISIPAVQAHVERVLLGGISTTVLHGMRSAPRTGIRRSSKTKNHSSEEWDLDWLRCQGLSRENDEDSNTAELDTMIQKYHKPGGFDGAWQGIFTYTDFGVYAAIFSGESTAVLQDGAIGHNHQTWRLREYDLFSSDKEYRPFELGDPSEAFFPIVFGKREEDDYVVLERGDSSTQYQRVQRGFDSSDKGELRDIVLFGEGHSSWGDFKLKGRVRPGDGLVSVLKEY</sequence>
<organism evidence="1 2">
    <name type="scientific">Sphaerobolus stellatus (strain SS14)</name>
    <dbReference type="NCBI Taxonomy" id="990650"/>
    <lineage>
        <taxon>Eukaryota</taxon>
        <taxon>Fungi</taxon>
        <taxon>Dikarya</taxon>
        <taxon>Basidiomycota</taxon>
        <taxon>Agaricomycotina</taxon>
        <taxon>Agaricomycetes</taxon>
        <taxon>Phallomycetidae</taxon>
        <taxon>Geastrales</taxon>
        <taxon>Sphaerobolaceae</taxon>
        <taxon>Sphaerobolus</taxon>
    </lineage>
</organism>
<evidence type="ECO:0008006" key="3">
    <source>
        <dbReference type="Google" id="ProtNLM"/>
    </source>
</evidence>
<keyword evidence="2" id="KW-1185">Reference proteome</keyword>